<name>A0ACC5P1C2_9BACT</name>
<dbReference type="EMBL" id="JACHEA010000001">
    <property type="protein sequence ID" value="MBB5340511.1"/>
    <property type="molecule type" value="Genomic_DNA"/>
</dbReference>
<organism evidence="1 2">
    <name type="scientific">Tunturiibacter gelidiferens</name>
    <dbReference type="NCBI Taxonomy" id="3069689"/>
    <lineage>
        <taxon>Bacteria</taxon>
        <taxon>Pseudomonadati</taxon>
        <taxon>Acidobacteriota</taxon>
        <taxon>Terriglobia</taxon>
        <taxon>Terriglobales</taxon>
        <taxon>Acidobacteriaceae</taxon>
        <taxon>Tunturiibacter</taxon>
    </lineage>
</organism>
<protein>
    <submittedName>
        <fullName evidence="1">Uncharacterized protein</fullName>
    </submittedName>
</protein>
<evidence type="ECO:0000313" key="2">
    <source>
        <dbReference type="Proteomes" id="UP000569005"/>
    </source>
</evidence>
<dbReference type="Proteomes" id="UP000569005">
    <property type="component" value="Unassembled WGS sequence"/>
</dbReference>
<keyword evidence="2" id="KW-1185">Reference proteome</keyword>
<proteinExistence type="predicted"/>
<reference evidence="1" key="1">
    <citation type="submission" date="2020-08" db="EMBL/GenBank/DDBJ databases">
        <title>Genomic Encyclopedia of Type Strains, Phase IV (KMG-V): Genome sequencing to study the core and pangenomes of soil and plant-associated prokaryotes.</title>
        <authorList>
            <person name="Whitman W."/>
        </authorList>
    </citation>
    <scope>NUCLEOTIDE SEQUENCE</scope>
    <source>
        <strain evidence="1">M8UP15</strain>
    </source>
</reference>
<accession>A0ACC5P1C2</accession>
<comment type="caution">
    <text evidence="1">The sequence shown here is derived from an EMBL/GenBank/DDBJ whole genome shotgun (WGS) entry which is preliminary data.</text>
</comment>
<sequence length="92" mass="10790">MQTDSDHPVLPEQERSKIKFEFVTHFFDLKSALLFFHVHHAEHHVVTSKKPWSNTPIWPNPLQKAQQILKDPSRTTARKKSPSKLINRPKKT</sequence>
<gene>
    <name evidence="1" type="ORF">HDF13_002844</name>
</gene>
<evidence type="ECO:0000313" key="1">
    <source>
        <dbReference type="EMBL" id="MBB5340511.1"/>
    </source>
</evidence>